<evidence type="ECO:0000256" key="8">
    <source>
        <dbReference type="ARBA" id="ARBA00023214"/>
    </source>
</evidence>
<dbReference type="PRINTS" id="PR00762">
    <property type="entry name" value="CLCHANNEL"/>
</dbReference>
<dbReference type="InterPro" id="IPR000644">
    <property type="entry name" value="CBS_dom"/>
</dbReference>
<dbReference type="Gene3D" id="1.10.3080.10">
    <property type="entry name" value="Clc chloride channel"/>
    <property type="match status" value="1"/>
</dbReference>
<evidence type="ECO:0000256" key="2">
    <source>
        <dbReference type="ARBA" id="ARBA00022448"/>
    </source>
</evidence>
<evidence type="ECO:0000256" key="1">
    <source>
        <dbReference type="ARBA" id="ARBA00004141"/>
    </source>
</evidence>
<feature type="transmembrane region" description="Helical" evidence="11">
    <location>
        <begin position="250"/>
        <end position="272"/>
    </location>
</feature>
<dbReference type="SUPFAM" id="SSF54631">
    <property type="entry name" value="CBS-domain pair"/>
    <property type="match status" value="1"/>
</dbReference>
<dbReference type="InterPro" id="IPR001807">
    <property type="entry name" value="ClC"/>
</dbReference>
<keyword evidence="4 11" id="KW-1133">Transmembrane helix</keyword>
<evidence type="ECO:0000256" key="11">
    <source>
        <dbReference type="SAM" id="Phobius"/>
    </source>
</evidence>
<dbReference type="RefSeq" id="WP_189575589.1">
    <property type="nucleotide sequence ID" value="NZ_BMXU01000002.1"/>
</dbReference>
<feature type="domain" description="CBS" evidence="12">
    <location>
        <begin position="481"/>
        <end position="540"/>
    </location>
</feature>
<keyword evidence="10" id="KW-0129">CBS domain</keyword>
<feature type="transmembrane region" description="Helical" evidence="11">
    <location>
        <begin position="75"/>
        <end position="94"/>
    </location>
</feature>
<evidence type="ECO:0000256" key="7">
    <source>
        <dbReference type="ARBA" id="ARBA00023173"/>
    </source>
</evidence>
<keyword evidence="2" id="KW-0813">Transport</keyword>
<keyword evidence="6 11" id="KW-0472">Membrane</keyword>
<gene>
    <name evidence="13" type="ORF">ACFONP_10865</name>
</gene>
<accession>A0ABV7ME91</accession>
<keyword evidence="9" id="KW-0407">Ion channel</keyword>
<reference evidence="14" key="1">
    <citation type="journal article" date="2019" name="Int. J. Syst. Evol. Microbiol.">
        <title>The Global Catalogue of Microorganisms (GCM) 10K type strain sequencing project: providing services to taxonomists for standard genome sequencing and annotation.</title>
        <authorList>
            <consortium name="The Broad Institute Genomics Platform"/>
            <consortium name="The Broad Institute Genome Sequencing Center for Infectious Disease"/>
            <person name="Wu L."/>
            <person name="Ma J."/>
        </authorList>
    </citation>
    <scope>NUCLEOTIDE SEQUENCE [LARGE SCALE GENOMIC DNA]</scope>
    <source>
        <strain evidence="14">KCTC 22245</strain>
    </source>
</reference>
<evidence type="ECO:0000256" key="9">
    <source>
        <dbReference type="ARBA" id="ARBA00023303"/>
    </source>
</evidence>
<dbReference type="InterPro" id="IPR050368">
    <property type="entry name" value="ClC-type_chloride_channel"/>
</dbReference>
<feature type="transmembrane region" description="Helical" evidence="11">
    <location>
        <begin position="422"/>
        <end position="444"/>
    </location>
</feature>
<dbReference type="PROSITE" id="PS51371">
    <property type="entry name" value="CBS"/>
    <property type="match status" value="1"/>
</dbReference>
<evidence type="ECO:0000313" key="13">
    <source>
        <dbReference type="EMBL" id="MFC3303232.1"/>
    </source>
</evidence>
<comment type="subcellular location">
    <subcellularLocation>
        <location evidence="1">Membrane</location>
        <topology evidence="1">Multi-pass membrane protein</topology>
    </subcellularLocation>
</comment>
<dbReference type="Pfam" id="PF00654">
    <property type="entry name" value="Voltage_CLC"/>
    <property type="match status" value="1"/>
</dbReference>
<feature type="transmembrane region" description="Helical" evidence="11">
    <location>
        <begin position="28"/>
        <end position="54"/>
    </location>
</feature>
<evidence type="ECO:0000256" key="10">
    <source>
        <dbReference type="PROSITE-ProRule" id="PRU00703"/>
    </source>
</evidence>
<evidence type="ECO:0000256" key="4">
    <source>
        <dbReference type="ARBA" id="ARBA00022989"/>
    </source>
</evidence>
<evidence type="ECO:0000256" key="3">
    <source>
        <dbReference type="ARBA" id="ARBA00022692"/>
    </source>
</evidence>
<sequence>MSFAPHIQIRSWLKQSAERAATLTKLKVWGLAAVLGVLTAYGVIGFILAIEWITEVAYGEPGSMLAEGARALSPLRAFLVPAIGGTIVGFLLWWSRRSGWIPDFRCQGVAEVIEARARPPGAITLRGGLVNTAVCALALGSGSSAGREGPAVLLGGSISVFLSKQFGLSAKDSRTLLGCAAAAAVSAAFNAPIAGVLFALEVVLSNYALSIFAPIALSSIIATLIARYHLGDLHRFVIPEYGGAAPLDLALGGSLGIICGIVSIAFLVVAAWGRSSTRWAVSRLHLPPAVLPVVAGIGMGGIGIFFPEVLGYGYQATSEAIAGSYSFSLLVILLVVKIFAIVLCLSCRFGQGVFSGGIYLGAMSGAAFGIVMNLAFGNLVASPAFFAMIGMGAVSGAIIGAPISTTLIIFELTGDYTMTAALMIAVGIATVLTQIFFGSSWFHYQLNQRGYDLSEGPQGVILQTIRVRDVMRPVPKDAMPLEEGVERLGANQTLGEALAVMAKLDVDAMPVTKTRTDNTLVGILTESRALKIYNKALVESLIEHHR</sequence>
<dbReference type="PANTHER" id="PTHR43427:SF6">
    <property type="entry name" value="CHLORIDE CHANNEL PROTEIN CLC-E"/>
    <property type="match status" value="1"/>
</dbReference>
<feature type="transmembrane region" description="Helical" evidence="11">
    <location>
        <begin position="326"/>
        <end position="345"/>
    </location>
</feature>
<dbReference type="Proteomes" id="UP001595607">
    <property type="component" value="Unassembled WGS sequence"/>
</dbReference>
<evidence type="ECO:0000313" key="14">
    <source>
        <dbReference type="Proteomes" id="UP001595607"/>
    </source>
</evidence>
<keyword evidence="7" id="KW-0869">Chloride channel</keyword>
<evidence type="ECO:0000256" key="6">
    <source>
        <dbReference type="ARBA" id="ARBA00023136"/>
    </source>
</evidence>
<dbReference type="InterPro" id="IPR046342">
    <property type="entry name" value="CBS_dom_sf"/>
</dbReference>
<organism evidence="13 14">
    <name type="scientific">Parvularcula lutaonensis</name>
    <dbReference type="NCBI Taxonomy" id="491923"/>
    <lineage>
        <taxon>Bacteria</taxon>
        <taxon>Pseudomonadati</taxon>
        <taxon>Pseudomonadota</taxon>
        <taxon>Alphaproteobacteria</taxon>
        <taxon>Parvularculales</taxon>
        <taxon>Parvularculaceae</taxon>
        <taxon>Parvularcula</taxon>
    </lineage>
</organism>
<feature type="transmembrane region" description="Helical" evidence="11">
    <location>
        <begin position="207"/>
        <end position="230"/>
    </location>
</feature>
<feature type="transmembrane region" description="Helical" evidence="11">
    <location>
        <begin position="357"/>
        <end position="379"/>
    </location>
</feature>
<name>A0ABV7ME91_9PROT</name>
<feature type="transmembrane region" description="Helical" evidence="11">
    <location>
        <begin position="175"/>
        <end position="200"/>
    </location>
</feature>
<comment type="caution">
    <text evidence="13">The sequence shown here is derived from an EMBL/GenBank/DDBJ whole genome shotgun (WGS) entry which is preliminary data.</text>
</comment>
<evidence type="ECO:0000259" key="12">
    <source>
        <dbReference type="PROSITE" id="PS51371"/>
    </source>
</evidence>
<keyword evidence="14" id="KW-1185">Reference proteome</keyword>
<feature type="transmembrane region" description="Helical" evidence="11">
    <location>
        <begin position="284"/>
        <end position="306"/>
    </location>
</feature>
<dbReference type="Pfam" id="PF00571">
    <property type="entry name" value="CBS"/>
    <property type="match status" value="1"/>
</dbReference>
<dbReference type="CDD" id="cd00400">
    <property type="entry name" value="Voltage_gated_ClC"/>
    <property type="match status" value="1"/>
</dbReference>
<keyword evidence="3 11" id="KW-0812">Transmembrane</keyword>
<proteinExistence type="predicted"/>
<protein>
    <submittedName>
        <fullName evidence="13">Chloride channel protein</fullName>
    </submittedName>
</protein>
<dbReference type="PANTHER" id="PTHR43427">
    <property type="entry name" value="CHLORIDE CHANNEL PROTEIN CLC-E"/>
    <property type="match status" value="1"/>
</dbReference>
<evidence type="ECO:0000256" key="5">
    <source>
        <dbReference type="ARBA" id="ARBA00023065"/>
    </source>
</evidence>
<dbReference type="InterPro" id="IPR014743">
    <property type="entry name" value="Cl-channel_core"/>
</dbReference>
<keyword evidence="5" id="KW-0406">Ion transport</keyword>
<feature type="transmembrane region" description="Helical" evidence="11">
    <location>
        <begin position="385"/>
        <end position="410"/>
    </location>
</feature>
<dbReference type="EMBL" id="JBHRVA010000003">
    <property type="protein sequence ID" value="MFC3303232.1"/>
    <property type="molecule type" value="Genomic_DNA"/>
</dbReference>
<keyword evidence="8" id="KW-0868">Chloride</keyword>
<dbReference type="SUPFAM" id="SSF81340">
    <property type="entry name" value="Clc chloride channel"/>
    <property type="match status" value="1"/>
</dbReference>